<evidence type="ECO:0000313" key="2">
    <source>
        <dbReference type="EMBL" id="ABW28258.1"/>
    </source>
</evidence>
<proteinExistence type="predicted"/>
<feature type="domain" description="DUF4347" evidence="1">
    <location>
        <begin position="17"/>
        <end position="135"/>
    </location>
</feature>
<accession>B0CFV4</accession>
<name>B0CFV4_ACAM1</name>
<protein>
    <submittedName>
        <fullName evidence="2">Outer membrane adhesin like protein, putative</fullName>
    </submittedName>
</protein>
<dbReference type="InterPro" id="IPR025592">
    <property type="entry name" value="DUF4347"/>
</dbReference>
<dbReference type="STRING" id="329726.AM1_3262"/>
<dbReference type="eggNOG" id="COG2931">
    <property type="taxonomic scope" value="Bacteria"/>
</dbReference>
<dbReference type="AlphaFoldDB" id="B0CFV4"/>
<dbReference type="HOGENOM" id="CLU_1782606_0_0_3"/>
<evidence type="ECO:0000259" key="1">
    <source>
        <dbReference type="Pfam" id="PF14252"/>
    </source>
</evidence>
<reference evidence="2 3" key="1">
    <citation type="journal article" date="2008" name="Proc. Natl. Acad. Sci. U.S.A.">
        <title>Niche adaptation and genome expansion in the chlorophyll d-producing cyanobacterium Acaryochloris marina.</title>
        <authorList>
            <person name="Swingley W.D."/>
            <person name="Chen M."/>
            <person name="Cheung P.C."/>
            <person name="Conrad A.L."/>
            <person name="Dejesa L.C."/>
            <person name="Hao J."/>
            <person name="Honchak B.M."/>
            <person name="Karbach L.E."/>
            <person name="Kurdoglu A."/>
            <person name="Lahiri S."/>
            <person name="Mastrian S.D."/>
            <person name="Miyashita H."/>
            <person name="Page L."/>
            <person name="Ramakrishna P."/>
            <person name="Satoh S."/>
            <person name="Sattley W.M."/>
            <person name="Shimada Y."/>
            <person name="Taylor H.L."/>
            <person name="Tomo T."/>
            <person name="Tsuchiya T."/>
            <person name="Wang Z.T."/>
            <person name="Raymond J."/>
            <person name="Mimuro M."/>
            <person name="Blankenship R.E."/>
            <person name="Touchman J.W."/>
        </authorList>
    </citation>
    <scope>NUCLEOTIDE SEQUENCE [LARGE SCALE GENOMIC DNA]</scope>
    <source>
        <strain evidence="3">MBIC 11017</strain>
    </source>
</reference>
<evidence type="ECO:0000313" key="3">
    <source>
        <dbReference type="Proteomes" id="UP000000268"/>
    </source>
</evidence>
<gene>
    <name evidence="2" type="ordered locus">AM1_3262</name>
</gene>
<organism evidence="2 3">
    <name type="scientific">Acaryochloris marina (strain MBIC 11017)</name>
    <dbReference type="NCBI Taxonomy" id="329726"/>
    <lineage>
        <taxon>Bacteria</taxon>
        <taxon>Bacillati</taxon>
        <taxon>Cyanobacteriota</taxon>
        <taxon>Cyanophyceae</taxon>
        <taxon>Acaryochloridales</taxon>
        <taxon>Acaryochloridaceae</taxon>
        <taxon>Acaryochloris</taxon>
    </lineage>
</organism>
<keyword evidence="3" id="KW-1185">Reference proteome</keyword>
<dbReference type="EMBL" id="CP000828">
    <property type="protein sequence ID" value="ABW28258.1"/>
    <property type="molecule type" value="Genomic_DNA"/>
</dbReference>
<dbReference type="Proteomes" id="UP000000268">
    <property type="component" value="Chromosome"/>
</dbReference>
<dbReference type="Pfam" id="PF14252">
    <property type="entry name" value="DUF4347"/>
    <property type="match status" value="1"/>
</dbReference>
<dbReference type="KEGG" id="amr:AM1_3262"/>
<sequence length="140" mass="15502">MPGLTVASTQSSDPSSIVIIDAAVDQYRYLLMSPLDGMAVHILNGQEDGIAQIVSLLKQHQRLSRLFLFCQGASSQLILGKTALSDTNLWMYADAIREWRHYFAQDAEILIHGCNLNTNRMGQALISWLGLLARVCVQVV</sequence>